<dbReference type="Pfam" id="PF14851">
    <property type="entry name" value="FAM176"/>
    <property type="match status" value="1"/>
</dbReference>
<comment type="subcellular location">
    <subcellularLocation>
        <location evidence="1">Membrane</location>
        <topology evidence="1">Single-pass membrane protein</topology>
    </subcellularLocation>
</comment>
<dbReference type="InterPro" id="IPR052461">
    <property type="entry name" value="EVA1_A/B"/>
</dbReference>
<feature type="domain" description="EVA1" evidence="7">
    <location>
        <begin position="19"/>
        <end position="195"/>
    </location>
</feature>
<dbReference type="AlphaFoldDB" id="A0A6I9Q0V1"/>
<dbReference type="RefSeq" id="XP_010794195.1">
    <property type="nucleotide sequence ID" value="XM_010795893.1"/>
</dbReference>
<dbReference type="PANTHER" id="PTHR48422">
    <property type="entry name" value="PROTEIN EVA-1 HOMOLOG B-RELATED"/>
    <property type="match status" value="1"/>
</dbReference>
<evidence type="ECO:0000256" key="1">
    <source>
        <dbReference type="ARBA" id="ARBA00004167"/>
    </source>
</evidence>
<dbReference type="GeneID" id="104966667"/>
<keyword evidence="4 6" id="KW-1133">Transmembrane helix</keyword>
<accession>A0A6I9Q0V1</accession>
<keyword evidence="5 6" id="KW-0472">Membrane</keyword>
<keyword evidence="8" id="KW-1185">Reference proteome</keyword>
<organism evidence="8 9">
    <name type="scientific">Notothenia coriiceps</name>
    <name type="common">black rockcod</name>
    <dbReference type="NCBI Taxonomy" id="8208"/>
    <lineage>
        <taxon>Eukaryota</taxon>
        <taxon>Metazoa</taxon>
        <taxon>Chordata</taxon>
        <taxon>Craniata</taxon>
        <taxon>Vertebrata</taxon>
        <taxon>Euteleostomi</taxon>
        <taxon>Actinopterygii</taxon>
        <taxon>Neopterygii</taxon>
        <taxon>Teleostei</taxon>
        <taxon>Neoteleostei</taxon>
        <taxon>Acanthomorphata</taxon>
        <taxon>Eupercaria</taxon>
        <taxon>Perciformes</taxon>
        <taxon>Notothenioidei</taxon>
        <taxon>Nototheniidae</taxon>
        <taxon>Notothenia</taxon>
    </lineage>
</organism>
<dbReference type="GO" id="GO:0016020">
    <property type="term" value="C:membrane"/>
    <property type="evidence" value="ECO:0007669"/>
    <property type="project" value="UniProtKB-SubCell"/>
</dbReference>
<evidence type="ECO:0000256" key="6">
    <source>
        <dbReference type="SAM" id="Phobius"/>
    </source>
</evidence>
<protein>
    <submittedName>
        <fullName evidence="9">Protein eva-1 homolog A-like</fullName>
    </submittedName>
</protein>
<reference evidence="9" key="1">
    <citation type="submission" date="2025-08" db="UniProtKB">
        <authorList>
            <consortium name="RefSeq"/>
        </authorList>
    </citation>
    <scope>IDENTIFICATION</scope>
    <source>
        <tissue evidence="9">Muscle</tissue>
    </source>
</reference>
<keyword evidence="3 6" id="KW-0812">Transmembrane</keyword>
<evidence type="ECO:0000256" key="5">
    <source>
        <dbReference type="ARBA" id="ARBA00023136"/>
    </source>
</evidence>
<gene>
    <name evidence="9" type="primary">LOC104966667</name>
</gene>
<dbReference type="OrthoDB" id="5970528at2759"/>
<evidence type="ECO:0000313" key="8">
    <source>
        <dbReference type="Proteomes" id="UP000504611"/>
    </source>
</evidence>
<name>A0A6I9Q0V1_9TELE</name>
<evidence type="ECO:0000259" key="7">
    <source>
        <dbReference type="Pfam" id="PF14851"/>
    </source>
</evidence>
<evidence type="ECO:0000256" key="2">
    <source>
        <dbReference type="ARBA" id="ARBA00006023"/>
    </source>
</evidence>
<evidence type="ECO:0000256" key="4">
    <source>
        <dbReference type="ARBA" id="ARBA00022989"/>
    </source>
</evidence>
<comment type="similarity">
    <text evidence="2">Belongs to the EVA1 family.</text>
</comment>
<feature type="transmembrane region" description="Helical" evidence="6">
    <location>
        <begin position="41"/>
        <end position="61"/>
    </location>
</feature>
<feature type="transmembrane region" description="Helical" evidence="6">
    <location>
        <begin position="15"/>
        <end position="34"/>
    </location>
</feature>
<dbReference type="KEGG" id="ncc:104966667"/>
<dbReference type="InterPro" id="IPR039500">
    <property type="entry name" value="EVA1_dom"/>
</dbReference>
<proteinExistence type="inferred from homology"/>
<dbReference type="PANTHER" id="PTHR48422:SF1">
    <property type="entry name" value="PROTEIN EVA-1 HOMOLOG A"/>
    <property type="match status" value="1"/>
</dbReference>
<evidence type="ECO:0000256" key="3">
    <source>
        <dbReference type="ARBA" id="ARBA00022692"/>
    </source>
</evidence>
<dbReference type="Proteomes" id="UP000504611">
    <property type="component" value="Unplaced"/>
</dbReference>
<sequence length="195" mass="22275">MSAPTSGTPNMEVKVGYQEMALLSNILAAYTFIADQPERTALVFLGSVCVGLLLTLCTIVFQIHCRADCHIGNSKHHRHRTRHHPHHNHHLHHRHRSCPLHPAIENNPDSTAVVAVRGPGPTGDSESEDWDETSDLSARRRRRFERALLNATMFTSAEDLDRTQRLEERERILREIWMNGQPDISTVTQSLNRYY</sequence>
<evidence type="ECO:0000313" key="9">
    <source>
        <dbReference type="RefSeq" id="XP_010794195.1"/>
    </source>
</evidence>